<evidence type="ECO:0000313" key="4">
    <source>
        <dbReference type="Proteomes" id="UP000468864"/>
    </source>
</evidence>
<dbReference type="EMBL" id="WUEP01000013">
    <property type="protein sequence ID" value="NEH93054.1"/>
    <property type="molecule type" value="Genomic_DNA"/>
</dbReference>
<accession>A0A6N9ZHS1</accession>
<evidence type="ECO:0000256" key="1">
    <source>
        <dbReference type="SAM" id="SignalP"/>
    </source>
</evidence>
<keyword evidence="1" id="KW-0732">Signal</keyword>
<gene>
    <name evidence="3" type="primary">trbK</name>
    <name evidence="3" type="ORF">GR206_18845</name>
</gene>
<reference evidence="3 4" key="1">
    <citation type="submission" date="2019-12" db="EMBL/GenBank/DDBJ databases">
        <title>Rhizobium genotypes associated with high levels of biological nitrogen fixation by grain legumes in a temperate-maritime cropping system.</title>
        <authorList>
            <person name="Maluk M."/>
            <person name="Francesc Ferrando Molina F."/>
            <person name="Lopez Del Egido L."/>
            <person name="Lafos M."/>
            <person name="Langarica-Fuentes A."/>
            <person name="Gebre Yohannes G."/>
            <person name="Young M.W."/>
            <person name="Martin P."/>
            <person name="Gantlett R."/>
            <person name="Kenicer G."/>
            <person name="Hawes C."/>
            <person name="Begg G.S."/>
            <person name="Quilliam R.S."/>
            <person name="Squire G.R."/>
            <person name="Poole P.S."/>
            <person name="Young P.W."/>
            <person name="Iannetta P.M."/>
            <person name="James E.K."/>
        </authorList>
    </citation>
    <scope>NUCLEOTIDE SEQUENCE [LARGE SCALE GENOMIC DNA]</scope>
    <source>
        <strain evidence="3 4">JHI2449</strain>
    </source>
</reference>
<proteinExistence type="predicted"/>
<organism evidence="3 4">
    <name type="scientific">Rhizobium laguerreae</name>
    <dbReference type="NCBI Taxonomy" id="1076926"/>
    <lineage>
        <taxon>Bacteria</taxon>
        <taxon>Pseudomonadati</taxon>
        <taxon>Pseudomonadota</taxon>
        <taxon>Alphaproteobacteria</taxon>
        <taxon>Hyphomicrobiales</taxon>
        <taxon>Rhizobiaceae</taxon>
        <taxon>Rhizobium/Agrobacterium group</taxon>
        <taxon>Rhizobium</taxon>
    </lineage>
</organism>
<feature type="domain" description="Type IV conjugative transfer protein TrbJ/K C-terminal" evidence="2">
    <location>
        <begin position="1"/>
        <end position="66"/>
    </location>
</feature>
<dbReference type="InterPro" id="IPR020065">
    <property type="entry name" value="Conjugal_tfr_protein_TrbK"/>
</dbReference>
<name>A0A6N9ZHS1_9HYPH</name>
<comment type="caution">
    <text evidence="3">The sequence shown here is derived from an EMBL/GenBank/DDBJ whole genome shotgun (WGS) entry which is preliminary data.</text>
</comment>
<dbReference type="NCBIfam" id="TIGR04361">
    <property type="entry name" value="TrbK_Ti"/>
    <property type="match status" value="1"/>
</dbReference>
<sequence>MSRPVLIALLLAVTAASSAATVLIVNSRNIGIPALTEEQRAVREKFFGSSKELPPIKEGQEMRSRW</sequence>
<feature type="chain" id="PRO_5026787673" evidence="1">
    <location>
        <begin position="20"/>
        <end position="66"/>
    </location>
</feature>
<protein>
    <submittedName>
        <fullName evidence="3">Entry exclusion protein TrbK</fullName>
    </submittedName>
</protein>
<dbReference type="AlphaFoldDB" id="A0A6N9ZHS1"/>
<evidence type="ECO:0000313" key="3">
    <source>
        <dbReference type="EMBL" id="NEH93054.1"/>
    </source>
</evidence>
<dbReference type="Pfam" id="PF10907">
    <property type="entry name" value="DUF2749"/>
    <property type="match status" value="1"/>
</dbReference>
<feature type="signal peptide" evidence="1">
    <location>
        <begin position="1"/>
        <end position="19"/>
    </location>
</feature>
<dbReference type="RefSeq" id="WP_163880021.1">
    <property type="nucleotide sequence ID" value="NZ_JABCNS010000017.1"/>
</dbReference>
<evidence type="ECO:0000259" key="2">
    <source>
        <dbReference type="Pfam" id="PF10907"/>
    </source>
</evidence>
<dbReference type="Proteomes" id="UP000468864">
    <property type="component" value="Unassembled WGS sequence"/>
</dbReference>
<dbReference type="InterPro" id="IPR024475">
    <property type="entry name" value="TrbJ/K_C"/>
</dbReference>